<dbReference type="Pfam" id="PF01041">
    <property type="entry name" value="DegT_DnrJ_EryC1"/>
    <property type="match status" value="1"/>
</dbReference>
<dbReference type="PANTHER" id="PTHR30244">
    <property type="entry name" value="TRANSAMINASE"/>
    <property type="match status" value="1"/>
</dbReference>
<dbReference type="GO" id="GO:0000271">
    <property type="term" value="P:polysaccharide biosynthetic process"/>
    <property type="evidence" value="ECO:0007669"/>
    <property type="project" value="TreeGrafter"/>
</dbReference>
<reference evidence="7" key="1">
    <citation type="journal article" date="2010" name="Environ. Microbiol.">
        <title>Coevolution of antibiotic production and counter-resistance in soil bacteria.</title>
        <authorList>
            <person name="Laskaris P."/>
            <person name="Tolba S."/>
            <person name="Calvo-Bado L."/>
            <person name="Wellington L."/>
        </authorList>
    </citation>
    <scope>NUCLEOTIDE SEQUENCE</scope>
    <source>
        <strain evidence="7">CR50</strain>
    </source>
</reference>
<dbReference type="Gene3D" id="3.40.640.10">
    <property type="entry name" value="Type I PLP-dependent aspartate aminotransferase-like (Major domain)"/>
    <property type="match status" value="1"/>
</dbReference>
<dbReference type="InterPro" id="IPR015421">
    <property type="entry name" value="PyrdxlP-dep_Trfase_major"/>
</dbReference>
<keyword evidence="2 7" id="KW-0032">Aminotransferase</keyword>
<sequence length="422" mass="44804">MSPPRHTQGGTTVPGPGYRFFGDEERANVMAVLDRWYANREAFDDPGEGEWVRRFERAAAERFGAAHCLGVNSGTSALVAALVGLGIGPGDEVIVPGYMFVASIAAVLHCGADVVLAEVDESLTLDPADVRARITPRTRAIMPVHMLGAPADMTALRDLADKHGLQLLEDCAQSAGGSYRGRPLGTLGSAGAFSLNHYKVITSLQGGFVLSDAPLVFQRAYSFHDQGWFPYRQDRGEGDLLLGMNLGLGELHAAVALAQLNKLDLILGRIRDVKRRLVEAIGELPGVRGRTLHDPAGECGTVAVYVFEDAGHAQEVADRLGTRTLLDSPTHYYAGLPALTAFGRGDRSTVPFRAPGGRPTHPFEPGALPRTDSVLARSLALATGVSDGYLGPGTGVHADSSNAEIDHAADTFRRAVKGEALP</sequence>
<evidence type="ECO:0000256" key="3">
    <source>
        <dbReference type="ARBA" id="ARBA00022679"/>
    </source>
</evidence>
<organism evidence="7">
    <name type="scientific">Streptomyces platensis</name>
    <dbReference type="NCBI Taxonomy" id="58346"/>
    <lineage>
        <taxon>Bacteria</taxon>
        <taxon>Bacillati</taxon>
        <taxon>Actinomycetota</taxon>
        <taxon>Actinomycetes</taxon>
        <taxon>Kitasatosporales</taxon>
        <taxon>Streptomycetaceae</taxon>
        <taxon>Streptomyces</taxon>
    </lineage>
</organism>
<dbReference type="EMBL" id="GU384160">
    <property type="protein sequence ID" value="ADC52825.1"/>
    <property type="molecule type" value="Genomic_DNA"/>
</dbReference>
<evidence type="ECO:0000256" key="4">
    <source>
        <dbReference type="ARBA" id="ARBA00022898"/>
    </source>
</evidence>
<dbReference type="GO" id="GO:0008483">
    <property type="term" value="F:transaminase activity"/>
    <property type="evidence" value="ECO:0007669"/>
    <property type="project" value="UniProtKB-KW"/>
</dbReference>
<evidence type="ECO:0000313" key="7">
    <source>
        <dbReference type="EMBL" id="ADC52825.1"/>
    </source>
</evidence>
<keyword evidence="3 7" id="KW-0808">Transferase</keyword>
<dbReference type="AlphaFoldDB" id="D3Y161"/>
<dbReference type="InterPro" id="IPR015422">
    <property type="entry name" value="PyrdxlP-dep_Trfase_small"/>
</dbReference>
<name>D3Y161_STRPT</name>
<dbReference type="SUPFAM" id="SSF53383">
    <property type="entry name" value="PLP-dependent transferases"/>
    <property type="match status" value="1"/>
</dbReference>
<accession>D3Y161</accession>
<evidence type="ECO:0000256" key="1">
    <source>
        <dbReference type="ARBA" id="ARBA00001933"/>
    </source>
</evidence>
<dbReference type="CDD" id="cd00616">
    <property type="entry name" value="AHBA_syn"/>
    <property type="match status" value="1"/>
</dbReference>
<comment type="cofactor">
    <cofactor evidence="1">
        <name>pyridoxal 5'-phosphate</name>
        <dbReference type="ChEBI" id="CHEBI:597326"/>
    </cofactor>
</comment>
<evidence type="ECO:0000256" key="5">
    <source>
        <dbReference type="ARBA" id="ARBA00038398"/>
    </source>
</evidence>
<evidence type="ECO:0000256" key="6">
    <source>
        <dbReference type="RuleBase" id="RU004508"/>
    </source>
</evidence>
<proteinExistence type="inferred from homology"/>
<dbReference type="Gene3D" id="3.90.1150.10">
    <property type="entry name" value="Aspartate Aminotransferase, domain 1"/>
    <property type="match status" value="1"/>
</dbReference>
<keyword evidence="4 6" id="KW-0663">Pyridoxal phosphate</keyword>
<dbReference type="InterPro" id="IPR000653">
    <property type="entry name" value="DegT/StrS_aminotransferase"/>
</dbReference>
<protein>
    <submittedName>
        <fullName evidence="7">Putative L-alanine:N-amidino-3-keto-scyllo-inosamine aminotransferase</fullName>
    </submittedName>
</protein>
<evidence type="ECO:0000256" key="2">
    <source>
        <dbReference type="ARBA" id="ARBA00022576"/>
    </source>
</evidence>
<dbReference type="PANTHER" id="PTHR30244:SF34">
    <property type="entry name" value="DTDP-4-AMINO-4,6-DIDEOXYGALACTOSE TRANSAMINASE"/>
    <property type="match status" value="1"/>
</dbReference>
<gene>
    <name evidence="7" type="primary">stsA</name>
</gene>
<dbReference type="InterPro" id="IPR015424">
    <property type="entry name" value="PyrdxlP-dep_Trfase"/>
</dbReference>
<dbReference type="GO" id="GO:0030170">
    <property type="term" value="F:pyridoxal phosphate binding"/>
    <property type="evidence" value="ECO:0007669"/>
    <property type="project" value="TreeGrafter"/>
</dbReference>
<comment type="similarity">
    <text evidence="5">Belongs to the DegT/DnrJ/EryC1 family. L-glutamine:2-deoxy-scyllo-inosose/scyllo-inosose aminotransferase subfamily.</text>
</comment>